<dbReference type="InterPro" id="IPR042099">
    <property type="entry name" value="ANL_N_sf"/>
</dbReference>
<reference evidence="2 3" key="1">
    <citation type="submission" date="2017-11" db="EMBL/GenBank/DDBJ databases">
        <title>Draft genome sequence of magnetotactic bacterium Magnetospirillum kuznetsovii LBB-42.</title>
        <authorList>
            <person name="Grouzdev D.S."/>
            <person name="Rysina M.S."/>
            <person name="Baslerov R.V."/>
            <person name="Koziaeva V."/>
        </authorList>
    </citation>
    <scope>NUCLEOTIDE SEQUENCE [LARGE SCALE GENOMIC DNA]</scope>
    <source>
        <strain evidence="2 3">LBB-42</strain>
    </source>
</reference>
<proteinExistence type="predicted"/>
<evidence type="ECO:0000259" key="1">
    <source>
        <dbReference type="Pfam" id="PF00501"/>
    </source>
</evidence>
<dbReference type="Gene3D" id="3.30.300.30">
    <property type="match status" value="1"/>
</dbReference>
<dbReference type="InterPro" id="IPR050237">
    <property type="entry name" value="ATP-dep_AMP-bd_enzyme"/>
</dbReference>
<dbReference type="Pfam" id="PF00501">
    <property type="entry name" value="AMP-binding"/>
    <property type="match status" value="1"/>
</dbReference>
<comment type="caution">
    <text evidence="2">The sequence shown here is derived from an EMBL/GenBank/DDBJ whole genome shotgun (WGS) entry which is preliminary data.</text>
</comment>
<dbReference type="InterPro" id="IPR045851">
    <property type="entry name" value="AMP-bd_C_sf"/>
</dbReference>
<name>A0A364P1I8_9PROT</name>
<dbReference type="CDD" id="cd04433">
    <property type="entry name" value="AFD_class_I"/>
    <property type="match status" value="1"/>
</dbReference>
<dbReference type="PANTHER" id="PTHR43767">
    <property type="entry name" value="LONG-CHAIN-FATTY-ACID--COA LIGASE"/>
    <property type="match status" value="1"/>
</dbReference>
<evidence type="ECO:0000313" key="2">
    <source>
        <dbReference type="EMBL" id="RAU23202.1"/>
    </source>
</evidence>
<dbReference type="AlphaFoldDB" id="A0A364P1I8"/>
<dbReference type="PANTHER" id="PTHR43767:SF10">
    <property type="entry name" value="SURFACTIN SYNTHASE SUBUNIT 1"/>
    <property type="match status" value="1"/>
</dbReference>
<organism evidence="2 3">
    <name type="scientific">Paramagnetospirillum kuznetsovii</name>
    <dbReference type="NCBI Taxonomy" id="2053833"/>
    <lineage>
        <taxon>Bacteria</taxon>
        <taxon>Pseudomonadati</taxon>
        <taxon>Pseudomonadota</taxon>
        <taxon>Alphaproteobacteria</taxon>
        <taxon>Rhodospirillales</taxon>
        <taxon>Magnetospirillaceae</taxon>
        <taxon>Paramagnetospirillum</taxon>
    </lineage>
</organism>
<accession>A0A364P1I8</accession>
<protein>
    <recommendedName>
        <fullName evidence="1">AMP-dependent synthetase/ligase domain-containing protein</fullName>
    </recommendedName>
</protein>
<dbReference type="RefSeq" id="WP_112142400.1">
    <property type="nucleotide sequence ID" value="NZ_PGTO01000002.1"/>
</dbReference>
<dbReference type="Proteomes" id="UP000251075">
    <property type="component" value="Unassembled WGS sequence"/>
</dbReference>
<dbReference type="Gene3D" id="3.40.50.12780">
    <property type="entry name" value="N-terminal domain of ligase-like"/>
    <property type="match status" value="1"/>
</dbReference>
<sequence length="495" mass="52873">MRAEDVIIGSTKQAPPRSKLDWLDLHAGRDPDKIALTVGEAVISYGRFRADAHRFRRAVAALGVAAGARVALEHPDPYIHWLLIIACEAQGACSTSFTADQWQSHGFPEVLRPFTDLILSHSDLGPCRRHSLDADWLRWAFSLPPQSEGPALTRPSPCRVIWTSGTTAIPKGIPLSAAAWDWRVDHVARTSGLDAGSVFLALYSFALNAVETRAEACLRRGAKIAFPAALATAWNHRATHVWCLPAVLDALLETGPSSGAPVPLLTTGGAPVTPVLRQRASRILGAEIQVGYGANEVGSALCLMDENAIGKAAPGVEIAILDQAGHRVAEGEDGIVAMRAPGMADRYQDQAASADAFRHGWFLSGDLGRSLADGRFQLLGRRDDMLNFGGIKVAPITLEDTIRRAVAAVAEAAVLGLPGPDGSDELHVALVLRPGQDGAAARKAAAMALPVWVGRCHMACVAGLPKTEGGKLRRGALPELFRRRGREEDRPVRLD</sequence>
<keyword evidence="3" id="KW-1185">Reference proteome</keyword>
<feature type="domain" description="AMP-dependent synthetase/ligase" evidence="1">
    <location>
        <begin position="148"/>
        <end position="347"/>
    </location>
</feature>
<evidence type="ECO:0000313" key="3">
    <source>
        <dbReference type="Proteomes" id="UP000251075"/>
    </source>
</evidence>
<dbReference type="OrthoDB" id="7433489at2"/>
<dbReference type="SUPFAM" id="SSF56801">
    <property type="entry name" value="Acetyl-CoA synthetase-like"/>
    <property type="match status" value="1"/>
</dbReference>
<dbReference type="InterPro" id="IPR000873">
    <property type="entry name" value="AMP-dep_synth/lig_dom"/>
</dbReference>
<dbReference type="EMBL" id="PGTO01000002">
    <property type="protein sequence ID" value="RAU23202.1"/>
    <property type="molecule type" value="Genomic_DNA"/>
</dbReference>
<gene>
    <name evidence="2" type="ORF">CU669_03315</name>
</gene>